<comment type="function">
    <text evidence="10 11">Phosphorylation of dTMP to form dTDP in both de novo and salvage pathways of dTTP synthesis.</text>
</comment>
<evidence type="ECO:0000256" key="11">
    <source>
        <dbReference type="HAMAP-Rule" id="MF_00165"/>
    </source>
</evidence>
<dbReference type="FunFam" id="3.40.50.300:FF:000225">
    <property type="entry name" value="Thymidylate kinase"/>
    <property type="match status" value="1"/>
</dbReference>
<evidence type="ECO:0000256" key="5">
    <source>
        <dbReference type="ARBA" id="ARBA00022727"/>
    </source>
</evidence>
<keyword evidence="7 11" id="KW-0418">Kinase</keyword>
<dbReference type="NCBIfam" id="TIGR00041">
    <property type="entry name" value="DTMP_kinase"/>
    <property type="match status" value="1"/>
</dbReference>
<dbReference type="Proteomes" id="UP000736328">
    <property type="component" value="Unassembled WGS sequence"/>
</dbReference>
<dbReference type="Gene3D" id="3.40.50.300">
    <property type="entry name" value="P-loop containing nucleotide triphosphate hydrolases"/>
    <property type="match status" value="1"/>
</dbReference>
<evidence type="ECO:0000313" key="13">
    <source>
        <dbReference type="EMBL" id="MBI4726387.1"/>
    </source>
</evidence>
<evidence type="ECO:0000256" key="10">
    <source>
        <dbReference type="ARBA" id="ARBA00057735"/>
    </source>
</evidence>
<dbReference type="SUPFAM" id="SSF52540">
    <property type="entry name" value="P-loop containing nucleoside triphosphate hydrolases"/>
    <property type="match status" value="1"/>
</dbReference>
<reference evidence="13" key="1">
    <citation type="submission" date="2020-07" db="EMBL/GenBank/DDBJ databases">
        <title>Huge and variable diversity of episymbiotic CPR bacteria and DPANN archaea in groundwater ecosystems.</title>
        <authorList>
            <person name="He C.Y."/>
            <person name="Keren R."/>
            <person name="Whittaker M."/>
            <person name="Farag I.F."/>
            <person name="Doudna J."/>
            <person name="Cate J.H.D."/>
            <person name="Banfield J.F."/>
        </authorList>
    </citation>
    <scope>NUCLEOTIDE SEQUENCE</scope>
    <source>
        <strain evidence="13">NC_groundwater_1520_Pr4_B-0.1um_53_5</strain>
    </source>
</reference>
<evidence type="ECO:0000256" key="1">
    <source>
        <dbReference type="ARBA" id="ARBA00009776"/>
    </source>
</evidence>
<keyword evidence="5 11" id="KW-0545">Nucleotide biosynthesis</keyword>
<dbReference type="GO" id="GO:0006233">
    <property type="term" value="P:dTDP biosynthetic process"/>
    <property type="evidence" value="ECO:0007669"/>
    <property type="project" value="InterPro"/>
</dbReference>
<dbReference type="AlphaFoldDB" id="A0A933IAN9"/>
<dbReference type="Pfam" id="PF02223">
    <property type="entry name" value="Thymidylate_kin"/>
    <property type="match status" value="1"/>
</dbReference>
<dbReference type="GO" id="GO:0006227">
    <property type="term" value="P:dUDP biosynthetic process"/>
    <property type="evidence" value="ECO:0007669"/>
    <property type="project" value="TreeGrafter"/>
</dbReference>
<keyword evidence="8 11" id="KW-0067">ATP-binding</keyword>
<dbReference type="PANTHER" id="PTHR10344:SF4">
    <property type="entry name" value="UMP-CMP KINASE 2, MITOCHONDRIAL"/>
    <property type="match status" value="1"/>
</dbReference>
<dbReference type="EMBL" id="JACQXR010000048">
    <property type="protein sequence ID" value="MBI4726387.1"/>
    <property type="molecule type" value="Genomic_DNA"/>
</dbReference>
<feature type="binding site" evidence="11">
    <location>
        <begin position="24"/>
        <end position="31"/>
    </location>
    <ligand>
        <name>ATP</name>
        <dbReference type="ChEBI" id="CHEBI:30616"/>
    </ligand>
</feature>
<dbReference type="PANTHER" id="PTHR10344">
    <property type="entry name" value="THYMIDYLATE KINASE"/>
    <property type="match status" value="1"/>
</dbReference>
<dbReference type="InterPro" id="IPR027417">
    <property type="entry name" value="P-loop_NTPase"/>
</dbReference>
<protein>
    <recommendedName>
        <fullName evidence="3 11">Thymidylate kinase</fullName>
        <ecNumber evidence="2 11">2.7.4.9</ecNumber>
    </recommendedName>
    <alternativeName>
        <fullName evidence="11">dTMP kinase</fullName>
    </alternativeName>
</protein>
<evidence type="ECO:0000256" key="2">
    <source>
        <dbReference type="ARBA" id="ARBA00012980"/>
    </source>
</evidence>
<comment type="catalytic activity">
    <reaction evidence="9 11">
        <text>dTMP + ATP = dTDP + ADP</text>
        <dbReference type="Rhea" id="RHEA:13517"/>
        <dbReference type="ChEBI" id="CHEBI:30616"/>
        <dbReference type="ChEBI" id="CHEBI:58369"/>
        <dbReference type="ChEBI" id="CHEBI:63528"/>
        <dbReference type="ChEBI" id="CHEBI:456216"/>
        <dbReference type="EC" id="2.7.4.9"/>
    </reaction>
</comment>
<comment type="caution">
    <text evidence="13">The sequence shown here is derived from an EMBL/GenBank/DDBJ whole genome shotgun (WGS) entry which is preliminary data.</text>
</comment>
<dbReference type="InterPro" id="IPR018095">
    <property type="entry name" value="Thymidylate_kin_CS"/>
</dbReference>
<comment type="similarity">
    <text evidence="1 11">Belongs to the thymidylate kinase family.</text>
</comment>
<evidence type="ECO:0000256" key="8">
    <source>
        <dbReference type="ARBA" id="ARBA00022840"/>
    </source>
</evidence>
<dbReference type="InterPro" id="IPR018094">
    <property type="entry name" value="Thymidylate_kinase"/>
</dbReference>
<evidence type="ECO:0000256" key="7">
    <source>
        <dbReference type="ARBA" id="ARBA00022777"/>
    </source>
</evidence>
<dbReference type="HAMAP" id="MF_00165">
    <property type="entry name" value="Thymidylate_kinase"/>
    <property type="match status" value="1"/>
</dbReference>
<dbReference type="GO" id="GO:0005829">
    <property type="term" value="C:cytosol"/>
    <property type="evidence" value="ECO:0007669"/>
    <property type="project" value="TreeGrafter"/>
</dbReference>
<name>A0A933IAN9_UNCT6</name>
<dbReference type="EC" id="2.7.4.9" evidence="2 11"/>
<sequence>MSGRIQNSKFKIQNGKGLFVSFEGIEGCGKTTQASLLAKWLKSQGHQVVVTREPGGPPIAEKIRKVLLDSRNHHMSPLAELLLLQASRAQHLAQVIIPALKTGKIVICDRFADSSTAYQGYGRGMDLEMVKQLNQIAVDGCWPKLTLVFDLPVELGFSRAAGRKRALDRMEQQQKAFHRKVRRGFLAIAKADPARVKVLDGSQLPDVIQAAVRQLVLNCLK</sequence>
<evidence type="ECO:0000256" key="6">
    <source>
        <dbReference type="ARBA" id="ARBA00022741"/>
    </source>
</evidence>
<dbReference type="CDD" id="cd01672">
    <property type="entry name" value="TMPK"/>
    <property type="match status" value="1"/>
</dbReference>
<evidence type="ECO:0000256" key="9">
    <source>
        <dbReference type="ARBA" id="ARBA00048743"/>
    </source>
</evidence>
<keyword evidence="6 11" id="KW-0547">Nucleotide-binding</keyword>
<evidence type="ECO:0000313" key="14">
    <source>
        <dbReference type="Proteomes" id="UP000736328"/>
    </source>
</evidence>
<dbReference type="GO" id="GO:0006235">
    <property type="term" value="P:dTTP biosynthetic process"/>
    <property type="evidence" value="ECO:0007669"/>
    <property type="project" value="UniProtKB-UniRule"/>
</dbReference>
<accession>A0A933IAN9</accession>
<keyword evidence="4 11" id="KW-0808">Transferase</keyword>
<dbReference type="GO" id="GO:0004798">
    <property type="term" value="F:dTMP kinase activity"/>
    <property type="evidence" value="ECO:0007669"/>
    <property type="project" value="UniProtKB-UniRule"/>
</dbReference>
<evidence type="ECO:0000259" key="12">
    <source>
        <dbReference type="Pfam" id="PF02223"/>
    </source>
</evidence>
<gene>
    <name evidence="11" type="primary">tmk</name>
    <name evidence="13" type="ORF">HY768_04040</name>
</gene>
<dbReference type="InterPro" id="IPR039430">
    <property type="entry name" value="Thymidylate_kin-like_dom"/>
</dbReference>
<organism evidence="13 14">
    <name type="scientific">candidate division TA06 bacterium</name>
    <dbReference type="NCBI Taxonomy" id="2250710"/>
    <lineage>
        <taxon>Bacteria</taxon>
        <taxon>Bacteria division TA06</taxon>
    </lineage>
</organism>
<dbReference type="GO" id="GO:0005524">
    <property type="term" value="F:ATP binding"/>
    <property type="evidence" value="ECO:0007669"/>
    <property type="project" value="UniProtKB-UniRule"/>
</dbReference>
<proteinExistence type="inferred from homology"/>
<dbReference type="PROSITE" id="PS01331">
    <property type="entry name" value="THYMIDYLATE_KINASE"/>
    <property type="match status" value="1"/>
</dbReference>
<evidence type="ECO:0000256" key="4">
    <source>
        <dbReference type="ARBA" id="ARBA00022679"/>
    </source>
</evidence>
<evidence type="ECO:0000256" key="3">
    <source>
        <dbReference type="ARBA" id="ARBA00017144"/>
    </source>
</evidence>
<feature type="domain" description="Thymidylate kinase-like" evidence="12">
    <location>
        <begin position="22"/>
        <end position="210"/>
    </location>
</feature>